<feature type="non-terminal residue" evidence="2">
    <location>
        <position position="36"/>
    </location>
</feature>
<evidence type="ECO:0000256" key="1">
    <source>
        <dbReference type="SAM" id="MobiDB-lite"/>
    </source>
</evidence>
<feature type="non-terminal residue" evidence="2">
    <location>
        <position position="1"/>
    </location>
</feature>
<sequence>AGLRGSPRPALGGPLRPRDGRCRARGGNVGASRTDV</sequence>
<accession>A0A6J4NJ84</accession>
<feature type="compositionally biased region" description="Low complexity" evidence="1">
    <location>
        <begin position="1"/>
        <end position="15"/>
    </location>
</feature>
<gene>
    <name evidence="2" type="ORF">AVDCRST_MAG60-1374</name>
</gene>
<evidence type="ECO:0000313" key="2">
    <source>
        <dbReference type="EMBL" id="CAA9388554.1"/>
    </source>
</evidence>
<proteinExistence type="predicted"/>
<protein>
    <submittedName>
        <fullName evidence="2">Uncharacterized protein</fullName>
    </submittedName>
</protein>
<name>A0A6J4NJ84_9ACTN</name>
<dbReference type="EMBL" id="CADCUN010000148">
    <property type="protein sequence ID" value="CAA9388554.1"/>
    <property type="molecule type" value="Genomic_DNA"/>
</dbReference>
<dbReference type="AlphaFoldDB" id="A0A6J4NJ84"/>
<reference evidence="2" key="1">
    <citation type="submission" date="2020-02" db="EMBL/GenBank/DDBJ databases">
        <authorList>
            <person name="Meier V. D."/>
        </authorList>
    </citation>
    <scope>NUCLEOTIDE SEQUENCE</scope>
    <source>
        <strain evidence="2">AVDCRST_MAG60</strain>
    </source>
</reference>
<organism evidence="2">
    <name type="scientific">uncultured Nocardioides sp</name>
    <dbReference type="NCBI Taxonomy" id="198441"/>
    <lineage>
        <taxon>Bacteria</taxon>
        <taxon>Bacillati</taxon>
        <taxon>Actinomycetota</taxon>
        <taxon>Actinomycetes</taxon>
        <taxon>Propionibacteriales</taxon>
        <taxon>Nocardioidaceae</taxon>
        <taxon>Nocardioides</taxon>
        <taxon>environmental samples</taxon>
    </lineage>
</organism>
<feature type="region of interest" description="Disordered" evidence="1">
    <location>
        <begin position="1"/>
        <end position="36"/>
    </location>
</feature>